<evidence type="ECO:0000259" key="18">
    <source>
        <dbReference type="PROSITE" id="PS50109"/>
    </source>
</evidence>
<gene>
    <name evidence="19" type="ORF">SAMN05216216_10681</name>
</gene>
<feature type="binding site" evidence="16">
    <location>
        <position position="72"/>
    </location>
    <ligand>
        <name>[4Fe-4S] cluster</name>
        <dbReference type="ChEBI" id="CHEBI:49883"/>
    </ligand>
</feature>
<dbReference type="GO" id="GO:0046983">
    <property type="term" value="F:protein dimerization activity"/>
    <property type="evidence" value="ECO:0007669"/>
    <property type="project" value="InterPro"/>
</dbReference>
<evidence type="ECO:0000256" key="1">
    <source>
        <dbReference type="ARBA" id="ARBA00000085"/>
    </source>
</evidence>
<dbReference type="InterPro" id="IPR003594">
    <property type="entry name" value="HATPase_dom"/>
</dbReference>
<evidence type="ECO:0000256" key="9">
    <source>
        <dbReference type="ARBA" id="ARBA00022777"/>
    </source>
</evidence>
<keyword evidence="8 15" id="KW-0547">Nucleotide-binding</keyword>
<dbReference type="PIRSF" id="PIRSF037432">
    <property type="entry name" value="STHK_NreB"/>
    <property type="match status" value="1"/>
</dbReference>
<keyword evidence="5 17" id="KW-0597">Phosphoprotein</keyword>
<dbReference type="OrthoDB" id="9760839at2"/>
<comment type="function">
    <text evidence="14">Member of the two-component regulatory system NreB/NreC involved in the control of dissimilatory nitrate/nitrite reduction in response to oxygen. NreB functions as a direct oxygen sensor histidine kinase which is autophosphorylated, in the absence of oxygen, probably at the conserved histidine residue, and transfers its phosphate group probably to a conserved aspartate residue of NreC. NreB/NreC activates the expression of the nitrate (narGHJI) and nitrite (nir) reductase operons, as well as the putative nitrate transporter gene narT.</text>
</comment>
<dbReference type="PRINTS" id="PR00344">
    <property type="entry name" value="BCTRLSENSOR"/>
</dbReference>
<dbReference type="GO" id="GO:0005737">
    <property type="term" value="C:cytoplasm"/>
    <property type="evidence" value="ECO:0007669"/>
    <property type="project" value="UniProtKB-SubCell"/>
</dbReference>
<organism evidence="19 20">
    <name type="scientific">Lacicoccus qingdaonensis</name>
    <dbReference type="NCBI Taxonomy" id="576118"/>
    <lineage>
        <taxon>Bacteria</taxon>
        <taxon>Bacillati</taxon>
        <taxon>Bacillota</taxon>
        <taxon>Bacilli</taxon>
        <taxon>Bacillales</taxon>
        <taxon>Salinicoccaceae</taxon>
        <taxon>Lacicoccus</taxon>
    </lineage>
</organism>
<feature type="domain" description="Histidine kinase" evidence="18">
    <location>
        <begin position="154"/>
        <end position="344"/>
    </location>
</feature>
<evidence type="ECO:0000256" key="15">
    <source>
        <dbReference type="PIRNR" id="PIRNR037432"/>
    </source>
</evidence>
<keyword evidence="20" id="KW-1185">Reference proteome</keyword>
<evidence type="ECO:0000256" key="7">
    <source>
        <dbReference type="ARBA" id="ARBA00022723"/>
    </source>
</evidence>
<dbReference type="Gene3D" id="1.20.5.1930">
    <property type="match status" value="1"/>
</dbReference>
<dbReference type="EC" id="2.7.13.3" evidence="15"/>
<reference evidence="20" key="1">
    <citation type="submission" date="2016-10" db="EMBL/GenBank/DDBJ databases">
        <authorList>
            <person name="Varghese N."/>
            <person name="Submissions S."/>
        </authorList>
    </citation>
    <scope>NUCLEOTIDE SEQUENCE [LARGE SCALE GENOMIC DNA]</scope>
    <source>
        <strain evidence="20">CGMCC 1.8895</strain>
    </source>
</reference>
<comment type="PTM">
    <text evidence="17">Autophosphorylated.</text>
</comment>
<feature type="binding site" evidence="16">
    <location>
        <position position="69"/>
    </location>
    <ligand>
        <name>[4Fe-4S] cluster</name>
        <dbReference type="ChEBI" id="CHEBI:49883"/>
    </ligand>
</feature>
<dbReference type="Pfam" id="PF02518">
    <property type="entry name" value="HATPase_c"/>
    <property type="match status" value="1"/>
</dbReference>
<accession>A0A1G9DNP2</accession>
<dbReference type="Proteomes" id="UP000199008">
    <property type="component" value="Unassembled WGS sequence"/>
</dbReference>
<dbReference type="InterPro" id="IPR050482">
    <property type="entry name" value="Sensor_HK_TwoCompSys"/>
</dbReference>
<keyword evidence="4" id="KW-0963">Cytoplasm</keyword>
<dbReference type="GO" id="GO:0000155">
    <property type="term" value="F:phosphorelay sensor kinase activity"/>
    <property type="evidence" value="ECO:0007669"/>
    <property type="project" value="InterPro"/>
</dbReference>
<keyword evidence="13 16" id="KW-0411">Iron-sulfur</keyword>
<keyword evidence="10 15" id="KW-0067">ATP-binding</keyword>
<keyword evidence="3 16" id="KW-0004">4Fe-4S</keyword>
<evidence type="ECO:0000256" key="17">
    <source>
        <dbReference type="PIRSR" id="PIRSR037432-51"/>
    </source>
</evidence>
<dbReference type="PROSITE" id="PS50109">
    <property type="entry name" value="HIS_KIN"/>
    <property type="match status" value="1"/>
</dbReference>
<dbReference type="InterPro" id="IPR036890">
    <property type="entry name" value="HATPase_C_sf"/>
</dbReference>
<dbReference type="GO" id="GO:0005506">
    <property type="term" value="F:iron ion binding"/>
    <property type="evidence" value="ECO:0007669"/>
    <property type="project" value="InterPro"/>
</dbReference>
<evidence type="ECO:0000313" key="19">
    <source>
        <dbReference type="EMBL" id="SDK65479.1"/>
    </source>
</evidence>
<dbReference type="InterPro" id="IPR005467">
    <property type="entry name" value="His_kinase_dom"/>
</dbReference>
<feature type="binding site" evidence="16">
    <location>
        <position position="58"/>
    </location>
    <ligand>
        <name>[4Fe-4S] cluster</name>
        <dbReference type="ChEBI" id="CHEBI:49883"/>
    </ligand>
</feature>
<feature type="binding site" evidence="16">
    <location>
        <position position="55"/>
    </location>
    <ligand>
        <name>[4Fe-4S] cluster</name>
        <dbReference type="ChEBI" id="CHEBI:49883"/>
    </ligand>
</feature>
<evidence type="ECO:0000256" key="2">
    <source>
        <dbReference type="ARBA" id="ARBA00004496"/>
    </source>
</evidence>
<keyword evidence="12 15" id="KW-0902">Two-component regulatory system</keyword>
<dbReference type="PANTHER" id="PTHR24421">
    <property type="entry name" value="NITRATE/NITRITE SENSOR PROTEIN NARX-RELATED"/>
    <property type="match status" value="1"/>
</dbReference>
<evidence type="ECO:0000313" key="20">
    <source>
        <dbReference type="Proteomes" id="UP000199008"/>
    </source>
</evidence>
<keyword evidence="11 16" id="KW-0408">Iron</keyword>
<sequence length="347" mass="40019">MKTQDLTSLLKAMFHQSKEMIIFVDRHGEIVYMNEEAQTTLDERDYDRNQFVNICGHCLGVGNNDSYDCSNCFLLSREKLTFQVYMRTQSGEKAAYVANFQQIDHENNISVFTLNPLSELMKQQEFEHQKLLTQRIIQAQENERKRISRDLHDGVTQELLNLLIEMRLFKYTLDREELDEKIKNSEDTLSYLLDYVRNISVELRPASLDDLGIEAALKTHFKWTEKQYGILVDFDTNLKSQRYQPEIETVVYRVIQEAVFNAAKYSESDEVSVKLQEVLSFNAVHIHFEIKDEGNGFIMEDDPKGSGLGLFGMQERISSVNGTLNINSEPGVGTKVEGFIPVEESIV</sequence>
<dbReference type="AlphaFoldDB" id="A0A1G9DNP2"/>
<comment type="subcellular location">
    <subcellularLocation>
        <location evidence="2">Cytoplasm</location>
    </subcellularLocation>
</comment>
<dbReference type="GO" id="GO:0016020">
    <property type="term" value="C:membrane"/>
    <property type="evidence" value="ECO:0007669"/>
    <property type="project" value="InterPro"/>
</dbReference>
<dbReference type="EMBL" id="FNFY01000006">
    <property type="protein sequence ID" value="SDK65479.1"/>
    <property type="molecule type" value="Genomic_DNA"/>
</dbReference>
<keyword evidence="9 15" id="KW-0418">Kinase</keyword>
<keyword evidence="6 15" id="KW-0808">Transferase</keyword>
<dbReference type="RefSeq" id="WP_092985448.1">
    <property type="nucleotide sequence ID" value="NZ_FNFY01000006.1"/>
</dbReference>
<proteinExistence type="predicted"/>
<comment type="catalytic activity">
    <reaction evidence="1 15">
        <text>ATP + protein L-histidine = ADP + protein N-phospho-L-histidine.</text>
        <dbReference type="EC" id="2.7.13.3"/>
    </reaction>
</comment>
<dbReference type="PANTHER" id="PTHR24421:SF10">
    <property type="entry name" value="NITRATE_NITRITE SENSOR PROTEIN NARQ"/>
    <property type="match status" value="1"/>
</dbReference>
<dbReference type="GO" id="GO:0005524">
    <property type="term" value="F:ATP binding"/>
    <property type="evidence" value="ECO:0007669"/>
    <property type="project" value="UniProtKB-KW"/>
</dbReference>
<evidence type="ECO:0000256" key="13">
    <source>
        <dbReference type="ARBA" id="ARBA00023014"/>
    </source>
</evidence>
<evidence type="ECO:0000256" key="8">
    <source>
        <dbReference type="ARBA" id="ARBA00022741"/>
    </source>
</evidence>
<dbReference type="STRING" id="576118.SAMN05216216_10681"/>
<evidence type="ECO:0000256" key="6">
    <source>
        <dbReference type="ARBA" id="ARBA00022679"/>
    </source>
</evidence>
<dbReference type="InterPro" id="IPR004358">
    <property type="entry name" value="Sig_transdc_His_kin-like_C"/>
</dbReference>
<evidence type="ECO:0000256" key="3">
    <source>
        <dbReference type="ARBA" id="ARBA00022485"/>
    </source>
</evidence>
<dbReference type="Gene3D" id="3.30.565.10">
    <property type="entry name" value="Histidine kinase-like ATPase, C-terminal domain"/>
    <property type="match status" value="1"/>
</dbReference>
<dbReference type="CDD" id="cd16917">
    <property type="entry name" value="HATPase_UhpB-NarQ-NarX-like"/>
    <property type="match status" value="1"/>
</dbReference>
<protein>
    <recommendedName>
        <fullName evidence="15">Sensor histidine kinase</fullName>
        <ecNumber evidence="15">2.7.13.3</ecNumber>
    </recommendedName>
</protein>
<dbReference type="GO" id="GO:0051539">
    <property type="term" value="F:4 iron, 4 sulfur cluster binding"/>
    <property type="evidence" value="ECO:0007669"/>
    <property type="project" value="UniProtKB-KW"/>
</dbReference>
<evidence type="ECO:0000256" key="5">
    <source>
        <dbReference type="ARBA" id="ARBA00022553"/>
    </source>
</evidence>
<feature type="modified residue" description="Phosphohistidine; by autocatalysis" evidence="17">
    <location>
        <position position="152"/>
    </location>
</feature>
<dbReference type="SMART" id="SM00387">
    <property type="entry name" value="HATPase_c"/>
    <property type="match status" value="1"/>
</dbReference>
<dbReference type="Pfam" id="PF07730">
    <property type="entry name" value="HisKA_3"/>
    <property type="match status" value="1"/>
</dbReference>
<keyword evidence="7 16" id="KW-0479">Metal-binding</keyword>
<evidence type="ECO:0000256" key="11">
    <source>
        <dbReference type="ARBA" id="ARBA00023004"/>
    </source>
</evidence>
<evidence type="ECO:0000256" key="14">
    <source>
        <dbReference type="ARBA" id="ARBA00024827"/>
    </source>
</evidence>
<dbReference type="SUPFAM" id="SSF55874">
    <property type="entry name" value="ATPase domain of HSP90 chaperone/DNA topoisomerase II/histidine kinase"/>
    <property type="match status" value="1"/>
</dbReference>
<evidence type="ECO:0000256" key="16">
    <source>
        <dbReference type="PIRSR" id="PIRSR037432-50"/>
    </source>
</evidence>
<evidence type="ECO:0000256" key="4">
    <source>
        <dbReference type="ARBA" id="ARBA00022490"/>
    </source>
</evidence>
<evidence type="ECO:0000256" key="12">
    <source>
        <dbReference type="ARBA" id="ARBA00023012"/>
    </source>
</evidence>
<dbReference type="InterPro" id="IPR017203">
    <property type="entry name" value="Sig_transdc_His_kinase_NreB"/>
</dbReference>
<name>A0A1G9DNP2_9BACL</name>
<evidence type="ECO:0000256" key="10">
    <source>
        <dbReference type="ARBA" id="ARBA00022840"/>
    </source>
</evidence>
<dbReference type="InterPro" id="IPR011712">
    <property type="entry name" value="Sig_transdc_His_kin_sub3_dim/P"/>
</dbReference>
<comment type="cofactor">
    <cofactor evidence="16">
        <name>[4Fe-4S] cluster</name>
        <dbReference type="ChEBI" id="CHEBI:49883"/>
    </cofactor>
    <text evidence="16">Binds 1 [4Fe-4S] cluster.</text>
</comment>